<gene>
    <name evidence="2" type="ORF">QVZ41_01040</name>
</gene>
<feature type="transmembrane region" description="Helical" evidence="1">
    <location>
        <begin position="6"/>
        <end position="23"/>
    </location>
</feature>
<keyword evidence="1" id="KW-0812">Transmembrane</keyword>
<evidence type="ECO:0000313" key="2">
    <source>
        <dbReference type="EMBL" id="MDO3693432.1"/>
    </source>
</evidence>
<sequence length="62" mass="7406">MFSTRQIYFAIFFVLTFIAAMIWSYRKDLKRHKLYYKNTAIKVFIAGIIVIISFVIIRIALK</sequence>
<evidence type="ECO:0000256" key="1">
    <source>
        <dbReference type="SAM" id="Phobius"/>
    </source>
</evidence>
<organism evidence="2 3">
    <name type="scientific">Wenyingzhuangia gilva</name>
    <dbReference type="NCBI Taxonomy" id="3057677"/>
    <lineage>
        <taxon>Bacteria</taxon>
        <taxon>Pseudomonadati</taxon>
        <taxon>Bacteroidota</taxon>
        <taxon>Flavobacteriia</taxon>
        <taxon>Flavobacteriales</taxon>
        <taxon>Flavobacteriaceae</taxon>
        <taxon>Wenyingzhuangia</taxon>
    </lineage>
</organism>
<protein>
    <recommendedName>
        <fullName evidence="4">DUF3976 domain-containing protein</fullName>
    </recommendedName>
</protein>
<keyword evidence="1" id="KW-0472">Membrane</keyword>
<name>A0ABT8VNB0_9FLAO</name>
<dbReference type="EMBL" id="JAUMIT010000001">
    <property type="protein sequence ID" value="MDO3693432.1"/>
    <property type="molecule type" value="Genomic_DNA"/>
</dbReference>
<accession>A0ABT8VNB0</accession>
<evidence type="ECO:0000313" key="3">
    <source>
        <dbReference type="Proteomes" id="UP001168642"/>
    </source>
</evidence>
<keyword evidence="1" id="KW-1133">Transmembrane helix</keyword>
<feature type="transmembrane region" description="Helical" evidence="1">
    <location>
        <begin position="43"/>
        <end position="61"/>
    </location>
</feature>
<dbReference type="Proteomes" id="UP001168642">
    <property type="component" value="Unassembled WGS sequence"/>
</dbReference>
<reference evidence="2" key="1">
    <citation type="submission" date="2023-07" db="EMBL/GenBank/DDBJ databases">
        <title>Wenyingzhuangia sp. chi5 genome sequencing and assembly.</title>
        <authorList>
            <person name="Park S."/>
        </authorList>
    </citation>
    <scope>NUCLEOTIDE SEQUENCE</scope>
    <source>
        <strain evidence="2">Chi5</strain>
    </source>
</reference>
<comment type="caution">
    <text evidence="2">The sequence shown here is derived from an EMBL/GenBank/DDBJ whole genome shotgun (WGS) entry which is preliminary data.</text>
</comment>
<evidence type="ECO:0008006" key="4">
    <source>
        <dbReference type="Google" id="ProtNLM"/>
    </source>
</evidence>
<keyword evidence="3" id="KW-1185">Reference proteome</keyword>
<proteinExistence type="predicted"/>